<feature type="domain" description="MAM" evidence="6">
    <location>
        <begin position="1535"/>
        <end position="1691"/>
    </location>
</feature>
<dbReference type="InterPro" id="IPR036055">
    <property type="entry name" value="LDL_receptor-like_sf"/>
</dbReference>
<dbReference type="PROSITE" id="PS00022">
    <property type="entry name" value="EGF_1"/>
    <property type="match status" value="1"/>
</dbReference>
<comment type="caution">
    <text evidence="3">Lacks conserved residue(s) required for the propagation of feature annotation.</text>
</comment>
<keyword evidence="7" id="KW-1185">Reference proteome</keyword>
<dbReference type="OrthoDB" id="412155at2759"/>
<feature type="disulfide bond" evidence="4">
    <location>
        <begin position="1985"/>
        <end position="2000"/>
    </location>
</feature>
<feature type="disulfide bond" evidence="4">
    <location>
        <begin position="1506"/>
        <end position="1524"/>
    </location>
</feature>
<dbReference type="PROSITE" id="PS01209">
    <property type="entry name" value="LDLRA_1"/>
    <property type="match status" value="7"/>
</dbReference>
<feature type="domain" description="MAM" evidence="6">
    <location>
        <begin position="1742"/>
        <end position="1907"/>
    </location>
</feature>
<dbReference type="Pfam" id="PF00057">
    <property type="entry name" value="Ldl_recept_a"/>
    <property type="match status" value="8"/>
</dbReference>
<dbReference type="InterPro" id="IPR000998">
    <property type="entry name" value="MAM_dom"/>
</dbReference>
<organism evidence="7 8">
    <name type="scientific">Geotrypetes seraphini</name>
    <name type="common">Gaboon caecilian</name>
    <name type="synonym">Caecilia seraphini</name>
    <dbReference type="NCBI Taxonomy" id="260995"/>
    <lineage>
        <taxon>Eukaryota</taxon>
        <taxon>Metazoa</taxon>
        <taxon>Chordata</taxon>
        <taxon>Craniata</taxon>
        <taxon>Vertebrata</taxon>
        <taxon>Euteleostomi</taxon>
        <taxon>Amphibia</taxon>
        <taxon>Gymnophiona</taxon>
        <taxon>Geotrypetes</taxon>
    </lineage>
</organism>
<feature type="disulfide bond" evidence="4">
    <location>
        <begin position="1938"/>
        <end position="1953"/>
    </location>
</feature>
<feature type="disulfide bond" evidence="4">
    <location>
        <begin position="12"/>
        <end position="30"/>
    </location>
</feature>
<feature type="disulfide bond" evidence="4">
    <location>
        <begin position="1287"/>
        <end position="1305"/>
    </location>
</feature>
<protein>
    <submittedName>
        <fullName evidence="8">MAM and LDL-receptor class A domain-containing protein 1</fullName>
    </submittedName>
</protein>
<keyword evidence="2 3" id="KW-1015">Disulfide bond</keyword>
<dbReference type="SUPFAM" id="SSF49899">
    <property type="entry name" value="Concanavalin A-like lectins/glucanases"/>
    <property type="match status" value="9"/>
</dbReference>
<dbReference type="RefSeq" id="XP_033788775.1">
    <property type="nucleotide sequence ID" value="XM_033932884.1"/>
</dbReference>
<dbReference type="SMART" id="SM00192">
    <property type="entry name" value="LDLa"/>
    <property type="match status" value="10"/>
</dbReference>
<feature type="disulfide bond" evidence="4">
    <location>
        <begin position="1966"/>
        <end position="1978"/>
    </location>
</feature>
<dbReference type="InterPro" id="IPR023415">
    <property type="entry name" value="LDLR_class-A_CS"/>
</dbReference>
<evidence type="ECO:0000256" key="2">
    <source>
        <dbReference type="ARBA" id="ARBA00023157"/>
    </source>
</evidence>
<feature type="disulfide bond" evidence="4">
    <location>
        <begin position="1499"/>
        <end position="1511"/>
    </location>
</feature>
<feature type="domain" description="MAM" evidence="6">
    <location>
        <begin position="491"/>
        <end position="657"/>
    </location>
</feature>
<evidence type="ECO:0000259" key="5">
    <source>
        <dbReference type="PROSITE" id="PS50026"/>
    </source>
</evidence>
<evidence type="ECO:0000256" key="3">
    <source>
        <dbReference type="PROSITE-ProRule" id="PRU00076"/>
    </source>
</evidence>
<dbReference type="InParanoid" id="A0A6P8Q1I7"/>
<dbReference type="SUPFAM" id="SSF57424">
    <property type="entry name" value="LDL receptor-like module"/>
    <property type="match status" value="9"/>
</dbReference>
<dbReference type="PROSITE" id="PS50060">
    <property type="entry name" value="MAM_2"/>
    <property type="match status" value="9"/>
</dbReference>
<dbReference type="FunFam" id="2.60.120.200:FF:000182">
    <property type="entry name" value="MAM and LDL-receptor class A domain-containing protein 1"/>
    <property type="match status" value="1"/>
</dbReference>
<feature type="domain" description="MAM" evidence="6">
    <location>
        <begin position="667"/>
        <end position="831"/>
    </location>
</feature>
<feature type="disulfide bond" evidence="4">
    <location>
        <begin position="1973"/>
        <end position="1991"/>
    </location>
</feature>
<feature type="disulfide bond" evidence="4">
    <location>
        <begin position="1088"/>
        <end position="1103"/>
    </location>
</feature>
<dbReference type="SMART" id="SM00181">
    <property type="entry name" value="EGF"/>
    <property type="match status" value="1"/>
</dbReference>
<dbReference type="PANTHER" id="PTHR23282:SF140">
    <property type="entry name" value="MAM AND LDL-RECEPTOR CLASS A DOMAIN-CONTAINING PROTEIN 1"/>
    <property type="match status" value="1"/>
</dbReference>
<dbReference type="FunCoup" id="A0A6P8Q1I7">
    <property type="interactions" value="235"/>
</dbReference>
<accession>A0A6P8Q1I7</accession>
<feature type="disulfide bond" evidence="4">
    <location>
        <begin position="1518"/>
        <end position="1533"/>
    </location>
</feature>
<feature type="domain" description="EGF-like" evidence="5">
    <location>
        <begin position="2042"/>
        <end position="2076"/>
    </location>
</feature>
<feature type="domain" description="MAM" evidence="6">
    <location>
        <begin position="1106"/>
        <end position="1272"/>
    </location>
</feature>
<dbReference type="Pfam" id="PF00629">
    <property type="entry name" value="MAM"/>
    <property type="match status" value="9"/>
</dbReference>
<dbReference type="GeneID" id="117354922"/>
<feature type="domain" description="MAM" evidence="6">
    <location>
        <begin position="872"/>
        <end position="1042"/>
    </location>
</feature>
<dbReference type="CDD" id="cd06263">
    <property type="entry name" value="MAM"/>
    <property type="match status" value="8"/>
</dbReference>
<feature type="domain" description="MAM" evidence="6">
    <location>
        <begin position="43"/>
        <end position="201"/>
    </location>
</feature>
<dbReference type="InterPro" id="IPR051560">
    <property type="entry name" value="MAM_domain-containing"/>
</dbReference>
<dbReference type="PANTHER" id="PTHR23282">
    <property type="entry name" value="APICAL ENDOSOMAL GLYCOPROTEIN PRECURSOR"/>
    <property type="match status" value="1"/>
</dbReference>
<dbReference type="CDD" id="cd00112">
    <property type="entry name" value="LDLa"/>
    <property type="match status" value="9"/>
</dbReference>
<keyword evidence="1" id="KW-0677">Repeat</keyword>
<dbReference type="Gene3D" id="4.10.400.10">
    <property type="entry name" value="Low-density Lipoprotein Receptor"/>
    <property type="match status" value="10"/>
</dbReference>
<feature type="non-terminal residue" evidence="8">
    <location>
        <position position="2083"/>
    </location>
</feature>
<dbReference type="GO" id="GO:0016020">
    <property type="term" value="C:membrane"/>
    <property type="evidence" value="ECO:0007669"/>
    <property type="project" value="InterPro"/>
</dbReference>
<dbReference type="PRINTS" id="PR00261">
    <property type="entry name" value="LDLRECEPTOR"/>
</dbReference>
<feature type="disulfide bond" evidence="4">
    <location>
        <begin position="1719"/>
        <end position="1734"/>
    </location>
</feature>
<feature type="disulfide bond" evidence="4">
    <location>
        <begin position="1280"/>
        <end position="1292"/>
    </location>
</feature>
<dbReference type="InterPro" id="IPR002172">
    <property type="entry name" value="LDrepeatLR_classA_rpt"/>
</dbReference>
<sequence length="2083" mass="232967">MARPCDGNEFQCKQGLSVPADNVCDFTDQCGDNSDEEQCSLYERCDFETDLCNMIIDEDLESGWRRTNGLINLVPYYDHNGNSNAYVLSLSSQETLQPFAYLRSTVFSATNSTHICQMRFYYYFGCLNGTLKVGLQTHFDTPFKDIWKSESRLENVWRREVITINSTQKFEIIIQGEIFVNSGRTEKLAIDDISFSEGCHPENDETLPCKDGFHTCNRRCILSTVPCDSLARSMTNDPCSQDCYFAYGTCCWISEASDEHISWAHKKAGGKGSSESGPENDYSKDSAEGHFAWLGADKYTLNKSAFLNSSMYYSSGKNCRFRFNYYIEEHNHLRLLLHTDKCNRRIRFWFVHCSGDRPSRLNTTVANGIQPTCLECFTYLLEKKLTRGKQVLLETKIPTNNQWITSEVSLPTCLSGFQLIFEGTIQMQPGSISLDNLQFFDCGITSSPVPCSPEEFTCAKGVCIASGSACDYEQDCCNGADEDPESCVHFITCDFESGFCGWQSLDTDYSSWKRTTGRNSSGLDLPKSDHTVHSEHGSFIYFDGSLQSDTQLISHLHSPTLKKLPAQAALCQVRFWYQLSKDSQISVFTRTAIHKDLQRQSDIRGPSQTQWTKANIFLKSDSEKTQRPFQIILQATLLSPNATIAVDDISITPECVITNNFSALPAAKCDFEADNCGWFEMINADAFDWVRSSSSGLPADFQKQAPPYDHTYKQPQGHFMFILKNSTSISQVAELRSPRFSQTGSRCTMSFWYYNHGLSVGAADMHLLVEGLSVPTVLWRIYYNQGNQWLKAFIQLGRIAHPFQLSLNKISLGFYEGVSAIDDILFENCSLPPSAASCDGPDQFWCRSTKACINSLLVCDLVDDCGDGSDEENCPLELQLSFENGLGNWKQDVEDDFDWTIIQGPTSTLNTGPMKDHTLGTVMGHYLYIESSEPQVFQNQAVLISPILAATTTYGDRNCIFRLHYHMFGKHIYSLAIYKRILSNTKGFLLWQTFGNKGNRWIRKTLQISSSYPFQILVKGTVGDGFTGDIGIDDLSFLDCTLYNGTLPTPSTVPLETSSPATLPAHNCTDEEFVCRSTGYCIPAIHKCDFRADCSDGSDEFTCAMEVCDFESGNACEWYQPSVSFKNVHAFQWSSEKGISIHPGEENHRPSQDHTMNTEEGLYLYADSSNGKFGHTADIITPVISLTGPKCKLVFWNYMNGATVGTLQVLSKTVNETYILWSQTGKQGPQWRRAEVFLGIHSFFQIILRAKRGISYMGDVAVDDISFENCSPLQISTRNCTPEEFMCANKHCIPKDNLCDFVDDCADNSDEISHICNIFNGRCNFEFDMCTWEQNKNDDFNWNLRSGSTPTIGTGPATDHTLHNPSGHYIFIERSFPQIPRQTARISSPLISRMSKNCKIIFYYQLSGISAGSLTVYQVSITNSEQVLNLTGDQGNFWQRKEVALINMEDEFRVTFEWQVGRGEKGHIALDDIIFTKECLAAPITFPEESPILPPTGPCSHGYWECQNGKCYRPEQSCDFVNDCGDNTDENECGASCTFERGRCGWQNSLADNFDWIVGAGSSLSLRPPRDHTLGDENGQFLYLEATPVGLRGEKAHLRSSKWKESSITCTLSFWYFTSSKATGHINVLIKTDEMLLKVWSSSENQGEKWNKVELLLGKLRNFQIIFEGIRAKDLGGGAAIDDIEFKNCTLTGEKPGKCPSDKDFVCLNKKCIEAHLVCDYKPDCEDSSDESDCSQYTDVTGSCNFEIPGQNWTSGCGLTQDSGDSFDWTIGSNVVIGQNESITDHTPGNGRNFLYVNSSAQQEGATAKIITTKFFPGSLGICRVRFWFYMYGSQQMGTLKLYTVEEHGFSILMWSSTGHKEKNWTYANVVLSSNGLFRVAFEAEVGSKGLLGIALDDISFIPECAAGGSVPPQPSTCGSELFTCVYEKQCVPLSAKCNGKDDCRDGTDEMTCLSEDTSTLPPLVCQATELQCANQECIPSLFKCDGVPDCQFKEDETNCSSKECFNGSLYCESTNTCVHVSQRCDGVTDCIDFSLDESSCSECPVEYCKNGGTCVLKRKVPLCQCKEDWIGNRCHIEFKSLP</sequence>
<dbReference type="SUPFAM" id="SSF57196">
    <property type="entry name" value="EGF/Laminin"/>
    <property type="match status" value="1"/>
</dbReference>
<evidence type="ECO:0000256" key="1">
    <source>
        <dbReference type="ARBA" id="ARBA00022737"/>
    </source>
</evidence>
<feature type="disulfide bond" evidence="4">
    <location>
        <begin position="24"/>
        <end position="39"/>
    </location>
</feature>
<gene>
    <name evidence="8" type="primary">MALRD1</name>
</gene>
<proteinExistence type="predicted"/>
<dbReference type="Gene3D" id="2.60.120.200">
    <property type="match status" value="9"/>
</dbReference>
<name>A0A6P8Q1I7_GEOSA</name>
<feature type="disulfide bond" evidence="4">
    <location>
        <begin position="1707"/>
        <end position="1725"/>
    </location>
</feature>
<dbReference type="CTD" id="340895"/>
<evidence type="ECO:0000313" key="8">
    <source>
        <dbReference type="RefSeq" id="XP_033788775.1"/>
    </source>
</evidence>
<dbReference type="InterPro" id="IPR000742">
    <property type="entry name" value="EGF"/>
</dbReference>
<evidence type="ECO:0000256" key="4">
    <source>
        <dbReference type="PROSITE-ProRule" id="PRU00124"/>
    </source>
</evidence>
<keyword evidence="3" id="KW-0245">EGF-like domain</keyword>
<dbReference type="SMART" id="SM00137">
    <property type="entry name" value="MAM"/>
    <property type="match status" value="8"/>
</dbReference>
<evidence type="ECO:0000313" key="7">
    <source>
        <dbReference type="Proteomes" id="UP000515159"/>
    </source>
</evidence>
<dbReference type="Gene3D" id="2.10.25.10">
    <property type="entry name" value="Laminin"/>
    <property type="match status" value="1"/>
</dbReference>
<feature type="disulfide bond" evidence="4">
    <location>
        <begin position="859"/>
        <end position="874"/>
    </location>
</feature>
<dbReference type="KEGG" id="gsh:117354922"/>
<feature type="disulfide bond" evidence="3">
    <location>
        <begin position="2066"/>
        <end position="2075"/>
    </location>
</feature>
<feature type="disulfide bond" evidence="4">
    <location>
        <begin position="451"/>
        <end position="463"/>
    </location>
</feature>
<dbReference type="PROSITE" id="PS50026">
    <property type="entry name" value="EGF_3"/>
    <property type="match status" value="1"/>
</dbReference>
<dbReference type="PROSITE" id="PS50068">
    <property type="entry name" value="LDLRA_2"/>
    <property type="match status" value="10"/>
</dbReference>
<dbReference type="Proteomes" id="UP000515159">
    <property type="component" value="Chromosome 2"/>
</dbReference>
<feature type="domain" description="MAM" evidence="6">
    <location>
        <begin position="1321"/>
        <end position="1481"/>
    </location>
</feature>
<dbReference type="InterPro" id="IPR013320">
    <property type="entry name" value="ConA-like_dom_sf"/>
</dbReference>
<feature type="domain" description="MAM" evidence="6">
    <location>
        <begin position="241"/>
        <end position="444"/>
    </location>
</feature>
<evidence type="ECO:0000259" key="6">
    <source>
        <dbReference type="PROSITE" id="PS50060"/>
    </source>
</evidence>
<reference evidence="8" key="1">
    <citation type="submission" date="2025-08" db="UniProtKB">
        <authorList>
            <consortium name="RefSeq"/>
        </authorList>
    </citation>
    <scope>IDENTIFICATION</scope>
</reference>
<feature type="disulfide bond" evidence="4">
    <location>
        <begin position="458"/>
        <end position="476"/>
    </location>
</feature>